<dbReference type="InterPro" id="IPR036162">
    <property type="entry name" value="Resolvase-like_N_sf"/>
</dbReference>
<dbReference type="EMBL" id="JADLQX010000011">
    <property type="protein sequence ID" value="MBF6299045.1"/>
    <property type="molecule type" value="Genomic_DNA"/>
</dbReference>
<sequence>MKTSDNAIETKQSQALAVLFLSIASSNGAADGLHMIATQRERGTRKAADLNARVVHEFVEIGVSAADYHNRPAIAKLLAYLDRQPDVRYVIFPKIGRVSRVLEDFHELMSQFDNRGVIVMFPYGNPEMSPAAREALWRITEWTRERSPAARAHRRRKASTT</sequence>
<evidence type="ECO:0000259" key="1">
    <source>
        <dbReference type="SMART" id="SM00857"/>
    </source>
</evidence>
<dbReference type="CDD" id="cd00338">
    <property type="entry name" value="Ser_Recombinase"/>
    <property type="match status" value="1"/>
</dbReference>
<dbReference type="SUPFAM" id="SSF53041">
    <property type="entry name" value="Resolvase-like"/>
    <property type="match status" value="1"/>
</dbReference>
<dbReference type="RefSeq" id="WP_195130339.1">
    <property type="nucleotide sequence ID" value="NZ_JADLQX010000011.1"/>
</dbReference>
<gene>
    <name evidence="2" type="ORF">IU459_16065</name>
</gene>
<dbReference type="Pfam" id="PF00239">
    <property type="entry name" value="Resolvase"/>
    <property type="match status" value="1"/>
</dbReference>
<proteinExistence type="predicted"/>
<comment type="caution">
    <text evidence="2">The sequence shown here is derived from an EMBL/GenBank/DDBJ whole genome shotgun (WGS) entry which is preliminary data.</text>
</comment>
<organism evidence="2 3">
    <name type="scientific">Nocardia amamiensis</name>
    <dbReference type="NCBI Taxonomy" id="404578"/>
    <lineage>
        <taxon>Bacteria</taxon>
        <taxon>Bacillati</taxon>
        <taxon>Actinomycetota</taxon>
        <taxon>Actinomycetes</taxon>
        <taxon>Mycobacteriales</taxon>
        <taxon>Nocardiaceae</taxon>
        <taxon>Nocardia</taxon>
    </lineage>
</organism>
<keyword evidence="3" id="KW-1185">Reference proteome</keyword>
<protein>
    <submittedName>
        <fullName evidence="2">Recombinase family protein</fullName>
    </submittedName>
</protein>
<accession>A0ABS0CSB8</accession>
<evidence type="ECO:0000313" key="3">
    <source>
        <dbReference type="Proteomes" id="UP000702209"/>
    </source>
</evidence>
<dbReference type="SMART" id="SM00857">
    <property type="entry name" value="Resolvase"/>
    <property type="match status" value="1"/>
</dbReference>
<dbReference type="Proteomes" id="UP000702209">
    <property type="component" value="Unassembled WGS sequence"/>
</dbReference>
<name>A0ABS0CSB8_9NOCA</name>
<dbReference type="InterPro" id="IPR006119">
    <property type="entry name" value="Resolv_N"/>
</dbReference>
<reference evidence="2 3" key="1">
    <citation type="submission" date="2020-10" db="EMBL/GenBank/DDBJ databases">
        <title>Identification of Nocardia species via Next-generation sequencing and recognition of intraspecies genetic diversity.</title>
        <authorList>
            <person name="Li P."/>
            <person name="Li P."/>
            <person name="Lu B."/>
        </authorList>
    </citation>
    <scope>NUCLEOTIDE SEQUENCE [LARGE SCALE GENOMIC DNA]</scope>
    <source>
        <strain evidence="2 3">BJ06-0157</strain>
    </source>
</reference>
<dbReference type="Gene3D" id="3.40.50.1390">
    <property type="entry name" value="Resolvase, N-terminal catalytic domain"/>
    <property type="match status" value="1"/>
</dbReference>
<feature type="domain" description="Resolvase/invertase-type recombinase catalytic" evidence="1">
    <location>
        <begin position="17"/>
        <end position="160"/>
    </location>
</feature>
<evidence type="ECO:0000313" key="2">
    <source>
        <dbReference type="EMBL" id="MBF6299045.1"/>
    </source>
</evidence>